<evidence type="ECO:0000313" key="2">
    <source>
        <dbReference type="EMBL" id="GAI90997.1"/>
    </source>
</evidence>
<gene>
    <name evidence="2" type="ORF">S12H4_32509</name>
</gene>
<dbReference type="EMBL" id="BARW01019071">
    <property type="protein sequence ID" value="GAI90997.1"/>
    <property type="molecule type" value="Genomic_DNA"/>
</dbReference>
<protein>
    <submittedName>
        <fullName evidence="2">Uncharacterized protein</fullName>
    </submittedName>
</protein>
<reference evidence="2" key="1">
    <citation type="journal article" date="2014" name="Front. Microbiol.">
        <title>High frequency of phylogenetically diverse reductive dehalogenase-homologous genes in deep subseafloor sedimentary metagenomes.</title>
        <authorList>
            <person name="Kawai M."/>
            <person name="Futagami T."/>
            <person name="Toyoda A."/>
            <person name="Takaki Y."/>
            <person name="Nishi S."/>
            <person name="Hori S."/>
            <person name="Arai W."/>
            <person name="Tsubouchi T."/>
            <person name="Morono Y."/>
            <person name="Uchiyama I."/>
            <person name="Ito T."/>
            <person name="Fujiyama A."/>
            <person name="Inagaki F."/>
            <person name="Takami H."/>
        </authorList>
    </citation>
    <scope>NUCLEOTIDE SEQUENCE</scope>
    <source>
        <strain evidence="2">Expedition CK06-06</strain>
    </source>
</reference>
<organism evidence="2">
    <name type="scientific">marine sediment metagenome</name>
    <dbReference type="NCBI Taxonomy" id="412755"/>
    <lineage>
        <taxon>unclassified sequences</taxon>
        <taxon>metagenomes</taxon>
        <taxon>ecological metagenomes</taxon>
    </lineage>
</organism>
<dbReference type="GO" id="GO:0000178">
    <property type="term" value="C:exosome (RNase complex)"/>
    <property type="evidence" value="ECO:0007669"/>
    <property type="project" value="UniProtKB-KW"/>
</dbReference>
<name>X1SDD0_9ZZZZ</name>
<evidence type="ECO:0000256" key="1">
    <source>
        <dbReference type="ARBA" id="ARBA00022835"/>
    </source>
</evidence>
<dbReference type="PANTHER" id="PTHR12686:SF8">
    <property type="entry name" value="EXOSOME COMPLEX COMPONENT CSL4"/>
    <property type="match status" value="1"/>
</dbReference>
<dbReference type="Gene3D" id="2.20.70.10">
    <property type="match status" value="1"/>
</dbReference>
<comment type="caution">
    <text evidence="2">The sequence shown here is derived from an EMBL/GenBank/DDBJ whole genome shotgun (WGS) entry which is preliminary data.</text>
</comment>
<sequence length="91" mass="10668">MSQISDRYVEKIQEAFQITDIIRARVIKQKYNEYDLSTSEKNLGVIYADCVICGTPLVKISYNKLRCERCGNQESRKIANDYRNVDQPLRF</sequence>
<dbReference type="NCBIfam" id="NF034126">
    <property type="entry name" value="PRK09521.1"/>
    <property type="match status" value="1"/>
</dbReference>
<dbReference type="InterPro" id="IPR039771">
    <property type="entry name" value="Csl4"/>
</dbReference>
<dbReference type="PANTHER" id="PTHR12686">
    <property type="entry name" value="3'-5' EXORIBONUCLEASE CSL4-RELATED"/>
    <property type="match status" value="1"/>
</dbReference>
<dbReference type="InterPro" id="IPR012340">
    <property type="entry name" value="NA-bd_OB-fold"/>
</dbReference>
<dbReference type="GO" id="GO:0006396">
    <property type="term" value="P:RNA processing"/>
    <property type="evidence" value="ECO:0007669"/>
    <property type="project" value="InterPro"/>
</dbReference>
<accession>X1SDD0</accession>
<dbReference type="Gene3D" id="2.40.50.140">
    <property type="entry name" value="Nucleic acid-binding proteins"/>
    <property type="match status" value="1"/>
</dbReference>
<dbReference type="SUPFAM" id="SSF50249">
    <property type="entry name" value="Nucleic acid-binding proteins"/>
    <property type="match status" value="1"/>
</dbReference>
<proteinExistence type="predicted"/>
<keyword evidence="1" id="KW-0271">Exosome</keyword>
<dbReference type="AlphaFoldDB" id="X1SDD0"/>